<keyword evidence="1" id="KW-1133">Transmembrane helix</keyword>
<sequence length="116" mass="13271">MFKDCKTGGYNLESTYAEGQRLIAIILLIAIAYTCAVLAGRSFRPIGVQKYLGRLTELQRSYRRHSSFWVGLYGQLWVGAMEFWIDLADEFIRLKPSKLPYFQKGLRAMALIQSAL</sequence>
<accession>A0AB37U8L7</accession>
<dbReference type="RefSeq" id="WP_199756019.1">
    <property type="nucleotide sequence ID" value="NZ_RSCK01000183.1"/>
</dbReference>
<feature type="transmembrane region" description="Helical" evidence="1">
    <location>
        <begin position="22"/>
        <end position="40"/>
    </location>
</feature>
<comment type="caution">
    <text evidence="2">The sequence shown here is derived from an EMBL/GenBank/DDBJ whole genome shotgun (WGS) entry which is preliminary data.</text>
</comment>
<evidence type="ECO:0000313" key="2">
    <source>
        <dbReference type="EMBL" id="RUS96213.1"/>
    </source>
</evidence>
<name>A0AB37U8L7_9CYAN</name>
<gene>
    <name evidence="2" type="ORF">DSM107010_70740</name>
</gene>
<proteinExistence type="predicted"/>
<reference evidence="2 3" key="1">
    <citation type="journal article" date="2019" name="Genome Biol. Evol.">
        <title>Day and night: Metabolic profiles and evolutionary relationships of six axenic non-marine cyanobacteria.</title>
        <authorList>
            <person name="Will S.E."/>
            <person name="Henke P."/>
            <person name="Boedeker C."/>
            <person name="Huang S."/>
            <person name="Brinkmann H."/>
            <person name="Rohde M."/>
            <person name="Jarek M."/>
            <person name="Friedl T."/>
            <person name="Seufert S."/>
            <person name="Schumacher M."/>
            <person name="Overmann J."/>
            <person name="Neumann-Schaal M."/>
            <person name="Petersen J."/>
        </authorList>
    </citation>
    <scope>NUCLEOTIDE SEQUENCE [LARGE SCALE GENOMIC DNA]</scope>
    <source>
        <strain evidence="2 3">SAG 39.79</strain>
    </source>
</reference>
<dbReference type="Proteomes" id="UP000282574">
    <property type="component" value="Unassembled WGS sequence"/>
</dbReference>
<protein>
    <recommendedName>
        <fullName evidence="4">Transposase</fullName>
    </recommendedName>
</protein>
<dbReference type="AlphaFoldDB" id="A0AB37U8L7"/>
<keyword evidence="1" id="KW-0812">Transmembrane</keyword>
<evidence type="ECO:0000313" key="3">
    <source>
        <dbReference type="Proteomes" id="UP000282574"/>
    </source>
</evidence>
<organism evidence="2 3">
    <name type="scientific">Chroococcidiopsis cubana SAG 39.79</name>
    <dbReference type="NCBI Taxonomy" id="388085"/>
    <lineage>
        <taxon>Bacteria</taxon>
        <taxon>Bacillati</taxon>
        <taxon>Cyanobacteriota</taxon>
        <taxon>Cyanophyceae</taxon>
        <taxon>Chroococcidiopsidales</taxon>
        <taxon>Chroococcidiopsidaceae</taxon>
        <taxon>Chroococcidiopsis</taxon>
    </lineage>
</organism>
<keyword evidence="1" id="KW-0472">Membrane</keyword>
<dbReference type="EMBL" id="RSCK01000183">
    <property type="protein sequence ID" value="RUS96213.1"/>
    <property type="molecule type" value="Genomic_DNA"/>
</dbReference>
<evidence type="ECO:0000256" key="1">
    <source>
        <dbReference type="SAM" id="Phobius"/>
    </source>
</evidence>
<evidence type="ECO:0008006" key="4">
    <source>
        <dbReference type="Google" id="ProtNLM"/>
    </source>
</evidence>
<keyword evidence="3" id="KW-1185">Reference proteome</keyword>